<keyword evidence="1" id="KW-0812">Transmembrane</keyword>
<dbReference type="AlphaFoldDB" id="A0A1Y3U6L3"/>
<evidence type="ECO:0000313" key="2">
    <source>
        <dbReference type="EMBL" id="OUN42858.1"/>
    </source>
</evidence>
<evidence type="ECO:0000256" key="1">
    <source>
        <dbReference type="SAM" id="Phobius"/>
    </source>
</evidence>
<reference evidence="3" key="1">
    <citation type="submission" date="2017-04" db="EMBL/GenBank/DDBJ databases">
        <title>Function of individual gut microbiota members based on whole genome sequencing of pure cultures obtained from chicken caecum.</title>
        <authorList>
            <person name="Medvecky M."/>
            <person name="Cejkova D."/>
            <person name="Polansky O."/>
            <person name="Karasova D."/>
            <person name="Kubasova T."/>
            <person name="Cizek A."/>
            <person name="Rychlik I."/>
        </authorList>
    </citation>
    <scope>NUCLEOTIDE SEQUENCE [LARGE SCALE GENOMIC DNA]</scope>
    <source>
        <strain evidence="3">An70</strain>
    </source>
</reference>
<proteinExistence type="predicted"/>
<keyword evidence="3" id="KW-1185">Reference proteome</keyword>
<gene>
    <name evidence="2" type="ORF">B5G21_06105</name>
</gene>
<accession>A0A1Y3U6L3</accession>
<evidence type="ECO:0000313" key="3">
    <source>
        <dbReference type="Proteomes" id="UP000196560"/>
    </source>
</evidence>
<organism evidence="2 3">
    <name type="scientific">Enorma massiliensis</name>
    <dbReference type="NCBI Taxonomy" id="1472761"/>
    <lineage>
        <taxon>Bacteria</taxon>
        <taxon>Bacillati</taxon>
        <taxon>Actinomycetota</taxon>
        <taxon>Coriobacteriia</taxon>
        <taxon>Coriobacteriales</taxon>
        <taxon>Coriobacteriaceae</taxon>
        <taxon>Enorma</taxon>
    </lineage>
</organism>
<protein>
    <submittedName>
        <fullName evidence="2">Uncharacterized protein</fullName>
    </submittedName>
</protein>
<dbReference type="Proteomes" id="UP000196560">
    <property type="component" value="Unassembled WGS sequence"/>
</dbReference>
<feature type="transmembrane region" description="Helical" evidence="1">
    <location>
        <begin position="9"/>
        <end position="31"/>
    </location>
</feature>
<dbReference type="eggNOG" id="ENOG5032DPH">
    <property type="taxonomic scope" value="Bacteria"/>
</dbReference>
<keyword evidence="1" id="KW-0472">Membrane</keyword>
<name>A0A1Y3U6L3_9ACTN</name>
<keyword evidence="1" id="KW-1133">Transmembrane helix</keyword>
<comment type="caution">
    <text evidence="2">The sequence shown here is derived from an EMBL/GenBank/DDBJ whole genome shotgun (WGS) entry which is preliminary data.</text>
</comment>
<sequence>MIEFIKRHWIAYLIGAILAIALGLGVSLFILRVGSTPEQLHAEEVASEQSKSSSGLYLF</sequence>
<dbReference type="EMBL" id="NFHO01000006">
    <property type="protein sequence ID" value="OUN42858.1"/>
    <property type="molecule type" value="Genomic_DNA"/>
</dbReference>